<evidence type="ECO:0000313" key="3">
    <source>
        <dbReference type="EMBL" id="MFD2755446.1"/>
    </source>
</evidence>
<sequence length="149" mass="16228">MSTESIANELPLWAQILVAALVLGGALIALLGSLGLLRLKSYFERVHSPSIVATMGCWLIMHATWIYFSVSGQGFAMHAFLIAVFVAVTVPITTIFLMRAALFRSRRTGDPVPPTLSNLVRNEPLEEDEARSGETASEETATEPAQLRN</sequence>
<evidence type="ECO:0000256" key="1">
    <source>
        <dbReference type="SAM" id="MobiDB-lite"/>
    </source>
</evidence>
<dbReference type="Pfam" id="PF03334">
    <property type="entry name" value="PhaG_MnhG_YufB"/>
    <property type="match status" value="1"/>
</dbReference>
<keyword evidence="4" id="KW-1185">Reference proteome</keyword>
<keyword evidence="2" id="KW-1133">Transmembrane helix</keyword>
<evidence type="ECO:0000313" key="4">
    <source>
        <dbReference type="Proteomes" id="UP001597463"/>
    </source>
</evidence>
<comment type="caution">
    <text evidence="3">The sequence shown here is derived from an EMBL/GenBank/DDBJ whole genome shotgun (WGS) entry which is preliminary data.</text>
</comment>
<gene>
    <name evidence="3" type="ORF">ACFSW6_15225</name>
</gene>
<feature type="region of interest" description="Disordered" evidence="1">
    <location>
        <begin position="114"/>
        <end position="149"/>
    </location>
</feature>
<dbReference type="EMBL" id="JBHUMV010000007">
    <property type="protein sequence ID" value="MFD2755446.1"/>
    <property type="molecule type" value="Genomic_DNA"/>
</dbReference>
<reference evidence="4" key="1">
    <citation type="journal article" date="2019" name="Int. J. Syst. Evol. Microbiol.">
        <title>The Global Catalogue of Microorganisms (GCM) 10K type strain sequencing project: providing services to taxonomists for standard genome sequencing and annotation.</title>
        <authorList>
            <consortium name="The Broad Institute Genomics Platform"/>
            <consortium name="The Broad Institute Genome Sequencing Center for Infectious Disease"/>
            <person name="Wu L."/>
            <person name="Ma J."/>
        </authorList>
    </citation>
    <scope>NUCLEOTIDE SEQUENCE [LARGE SCALE GENOMIC DNA]</scope>
    <source>
        <strain evidence="4">TISTR 1906</strain>
    </source>
</reference>
<evidence type="ECO:0000256" key="2">
    <source>
        <dbReference type="SAM" id="Phobius"/>
    </source>
</evidence>
<feature type="transmembrane region" description="Helical" evidence="2">
    <location>
        <begin position="12"/>
        <end position="37"/>
    </location>
</feature>
<name>A0ABW5UPD0_9BURK</name>
<feature type="transmembrane region" description="Helical" evidence="2">
    <location>
        <begin position="49"/>
        <end position="68"/>
    </location>
</feature>
<dbReference type="RefSeq" id="WP_066482422.1">
    <property type="nucleotide sequence ID" value="NZ_BCNT01000018.1"/>
</dbReference>
<feature type="transmembrane region" description="Helical" evidence="2">
    <location>
        <begin position="74"/>
        <end position="97"/>
    </location>
</feature>
<accession>A0ABW5UPD0</accession>
<organism evidence="3 4">
    <name type="scientific">Comamonas terrae</name>
    <dbReference type="NCBI Taxonomy" id="673548"/>
    <lineage>
        <taxon>Bacteria</taxon>
        <taxon>Pseudomonadati</taxon>
        <taxon>Pseudomonadota</taxon>
        <taxon>Betaproteobacteria</taxon>
        <taxon>Burkholderiales</taxon>
        <taxon>Comamonadaceae</taxon>
        <taxon>Comamonas</taxon>
    </lineage>
</organism>
<keyword evidence="2" id="KW-0472">Membrane</keyword>
<dbReference type="PANTHER" id="PTHR34703">
    <property type="entry name" value="ANTIPORTER SUBUNIT MNHG2-RELATED"/>
    <property type="match status" value="1"/>
</dbReference>
<proteinExistence type="predicted"/>
<protein>
    <submittedName>
        <fullName evidence="3">Monovalent cation/H(+) antiporter subunit G</fullName>
    </submittedName>
</protein>
<dbReference type="InterPro" id="IPR005133">
    <property type="entry name" value="PhaG_MnhG_YufB"/>
</dbReference>
<dbReference type="Proteomes" id="UP001597463">
    <property type="component" value="Unassembled WGS sequence"/>
</dbReference>
<dbReference type="PANTHER" id="PTHR34703:SF1">
    <property type="entry name" value="ANTIPORTER SUBUNIT MNHG2-RELATED"/>
    <property type="match status" value="1"/>
</dbReference>
<keyword evidence="2" id="KW-0812">Transmembrane</keyword>